<dbReference type="PANTHER" id="PTHR48048:SF30">
    <property type="entry name" value="GLYCOSYLTRANSFERASE"/>
    <property type="match status" value="1"/>
</dbReference>
<keyword evidence="3 4" id="KW-0808">Transferase</keyword>
<name>A0A5P1F9Z0_ASPOF</name>
<organism evidence="6 7">
    <name type="scientific">Asparagus officinalis</name>
    <name type="common">Garden asparagus</name>
    <dbReference type="NCBI Taxonomy" id="4686"/>
    <lineage>
        <taxon>Eukaryota</taxon>
        <taxon>Viridiplantae</taxon>
        <taxon>Streptophyta</taxon>
        <taxon>Embryophyta</taxon>
        <taxon>Tracheophyta</taxon>
        <taxon>Spermatophyta</taxon>
        <taxon>Magnoliopsida</taxon>
        <taxon>Liliopsida</taxon>
        <taxon>Asparagales</taxon>
        <taxon>Asparagaceae</taxon>
        <taxon>Asparagoideae</taxon>
        <taxon>Asparagus</taxon>
    </lineage>
</organism>
<evidence type="ECO:0000313" key="7">
    <source>
        <dbReference type="Proteomes" id="UP000243459"/>
    </source>
</evidence>
<gene>
    <name evidence="6" type="ORF">A4U43_C03F11410</name>
</gene>
<keyword evidence="7" id="KW-1185">Reference proteome</keyword>
<accession>A0A5P1F9Z0</accession>
<dbReference type="OrthoDB" id="747132at2759"/>
<dbReference type="AlphaFoldDB" id="A0A5P1F9Z0"/>
<proteinExistence type="inferred from homology"/>
<dbReference type="FunFam" id="3.40.50.2000:FF:000056">
    <property type="entry name" value="Glycosyltransferase"/>
    <property type="match status" value="1"/>
</dbReference>
<dbReference type="CDD" id="cd03784">
    <property type="entry name" value="GT1_Gtf-like"/>
    <property type="match status" value="1"/>
</dbReference>
<dbReference type="InterPro" id="IPR002213">
    <property type="entry name" value="UDP_glucos_trans"/>
</dbReference>
<dbReference type="SUPFAM" id="SSF53756">
    <property type="entry name" value="UDP-Glycosyltransferase/glycogen phosphorylase"/>
    <property type="match status" value="1"/>
</dbReference>
<dbReference type="InterPro" id="IPR035595">
    <property type="entry name" value="UDP_glycos_trans_CS"/>
</dbReference>
<dbReference type="EC" id="2.4.1.-" evidence="5"/>
<comment type="similarity">
    <text evidence="1 4">Belongs to the UDP-glycosyltransferase family.</text>
</comment>
<evidence type="ECO:0000256" key="1">
    <source>
        <dbReference type="ARBA" id="ARBA00009995"/>
    </source>
</evidence>
<dbReference type="Gramene" id="ONK74914">
    <property type="protein sequence ID" value="ONK74914"/>
    <property type="gene ID" value="A4U43_C03F11410"/>
</dbReference>
<dbReference type="OMA" id="MVPWPLG"/>
<protein>
    <recommendedName>
        <fullName evidence="5">Glycosyltransferase</fullName>
        <ecNumber evidence="5">2.4.1.-</ecNumber>
    </recommendedName>
</protein>
<sequence length="473" mass="52734">MVKIGVMFMPIQGVGHLISTVELAKLLLKNTEIHFSITILTINHLVPAWASAIKAYIDSVISLGLDITFEELPQIDPPNHQKPETFVTRFVDSHKPLVRDSISRYLSSPSSPPLSALVLDLFCTSMIDVANEFDIPAYIYFTSTAAMLSLMLYLPDYYSNDVEGDIDLPGLSSLPKLCVPEILRDKNDEDCNIFLHHGKRFREAKGIIVNTFDELEPASLKALVDGRCLPDHPTPSVFPVGPLLALEQKKDGSECHECIKWLDEQPLGSVVFLCFGSLGCFERPQVKKIAEGLERSGQRFLWALRSPSTDDIRLPTDSNLAEVLPEGFLERIKERGKVWPSWAPQIQILAHKSVGGFVTHCGWNSSLESIWFGVPMLGWPLYAEQHLNAFEMGRVLGVALELKLGDENEGFVSSEEVERGVRRLMGEDEEGVKVRTRVEEMKVASRKALQTGGSSDAALERFVMKLISEMPSK</sequence>
<keyword evidence="2 4" id="KW-0328">Glycosyltransferase</keyword>
<dbReference type="PANTHER" id="PTHR48048">
    <property type="entry name" value="GLYCOSYLTRANSFERASE"/>
    <property type="match status" value="1"/>
</dbReference>
<dbReference type="GO" id="GO:0035251">
    <property type="term" value="F:UDP-glucosyltransferase activity"/>
    <property type="evidence" value="ECO:0007669"/>
    <property type="project" value="InterPro"/>
</dbReference>
<dbReference type="PROSITE" id="PS00375">
    <property type="entry name" value="UDPGT"/>
    <property type="match status" value="1"/>
</dbReference>
<evidence type="ECO:0000313" key="6">
    <source>
        <dbReference type="EMBL" id="ONK74914.1"/>
    </source>
</evidence>
<reference evidence="7" key="1">
    <citation type="journal article" date="2017" name="Nat. Commun.">
        <title>The asparagus genome sheds light on the origin and evolution of a young Y chromosome.</title>
        <authorList>
            <person name="Harkess A."/>
            <person name="Zhou J."/>
            <person name="Xu C."/>
            <person name="Bowers J.E."/>
            <person name="Van der Hulst R."/>
            <person name="Ayyampalayam S."/>
            <person name="Mercati F."/>
            <person name="Riccardi P."/>
            <person name="McKain M.R."/>
            <person name="Kakrana A."/>
            <person name="Tang H."/>
            <person name="Ray J."/>
            <person name="Groenendijk J."/>
            <person name="Arikit S."/>
            <person name="Mathioni S.M."/>
            <person name="Nakano M."/>
            <person name="Shan H."/>
            <person name="Telgmann-Rauber A."/>
            <person name="Kanno A."/>
            <person name="Yue Z."/>
            <person name="Chen H."/>
            <person name="Li W."/>
            <person name="Chen Y."/>
            <person name="Xu X."/>
            <person name="Zhang Y."/>
            <person name="Luo S."/>
            <person name="Chen H."/>
            <person name="Gao J."/>
            <person name="Mao Z."/>
            <person name="Pires J.C."/>
            <person name="Luo M."/>
            <person name="Kudrna D."/>
            <person name="Wing R.A."/>
            <person name="Meyers B.C."/>
            <person name="Yi K."/>
            <person name="Kong H."/>
            <person name="Lavrijsen P."/>
            <person name="Sunseri F."/>
            <person name="Falavigna A."/>
            <person name="Ye Y."/>
            <person name="Leebens-Mack J.H."/>
            <person name="Chen G."/>
        </authorList>
    </citation>
    <scope>NUCLEOTIDE SEQUENCE [LARGE SCALE GENOMIC DNA]</scope>
    <source>
        <strain evidence="7">cv. DH0086</strain>
    </source>
</reference>
<dbReference type="Gene3D" id="3.40.50.2000">
    <property type="entry name" value="Glycogen Phosphorylase B"/>
    <property type="match status" value="2"/>
</dbReference>
<evidence type="ECO:0000256" key="2">
    <source>
        <dbReference type="ARBA" id="ARBA00022676"/>
    </source>
</evidence>
<dbReference type="EMBL" id="CM007383">
    <property type="protein sequence ID" value="ONK74914.1"/>
    <property type="molecule type" value="Genomic_DNA"/>
</dbReference>
<evidence type="ECO:0000256" key="5">
    <source>
        <dbReference type="RuleBase" id="RU362057"/>
    </source>
</evidence>
<evidence type="ECO:0000256" key="3">
    <source>
        <dbReference type="ARBA" id="ARBA00022679"/>
    </source>
</evidence>
<evidence type="ECO:0000256" key="4">
    <source>
        <dbReference type="RuleBase" id="RU003718"/>
    </source>
</evidence>
<dbReference type="Proteomes" id="UP000243459">
    <property type="component" value="Chromosome 3"/>
</dbReference>
<dbReference type="InterPro" id="IPR050481">
    <property type="entry name" value="UDP-glycosyltransf_plant"/>
</dbReference>
<dbReference type="Pfam" id="PF00201">
    <property type="entry name" value="UDPGT"/>
    <property type="match status" value="1"/>
</dbReference>